<dbReference type="GO" id="GO:0030956">
    <property type="term" value="C:glutamyl-tRNA(Gln) amidotransferase complex"/>
    <property type="evidence" value="ECO:0007669"/>
    <property type="project" value="UniProtKB-UniRule"/>
</dbReference>
<evidence type="ECO:0000259" key="9">
    <source>
        <dbReference type="Pfam" id="PF01425"/>
    </source>
</evidence>
<evidence type="ECO:0000256" key="4">
    <source>
        <dbReference type="ARBA" id="ARBA00022840"/>
    </source>
</evidence>
<dbReference type="SUPFAM" id="SSF75304">
    <property type="entry name" value="Amidase signature (AS) enzymes"/>
    <property type="match status" value="1"/>
</dbReference>
<dbReference type="EMBL" id="JACCJC010000026">
    <property type="protein sequence ID" value="KAF6235049.1"/>
    <property type="molecule type" value="Genomic_DNA"/>
</dbReference>
<dbReference type="GO" id="GO:0070681">
    <property type="term" value="P:glutaminyl-tRNAGln biosynthesis via transamidation"/>
    <property type="evidence" value="ECO:0007669"/>
    <property type="project" value="UniProtKB-UniRule"/>
</dbReference>
<keyword evidence="7" id="KW-0496">Mitochondrion</keyword>
<keyword evidence="5 7" id="KW-0648">Protein biosynthesis</keyword>
<evidence type="ECO:0000256" key="6">
    <source>
        <dbReference type="ARBA" id="ARBA00047407"/>
    </source>
</evidence>
<dbReference type="Pfam" id="PF01425">
    <property type="entry name" value="Amidase"/>
    <property type="match status" value="1"/>
</dbReference>
<dbReference type="PANTHER" id="PTHR11895">
    <property type="entry name" value="TRANSAMIDASE"/>
    <property type="match status" value="1"/>
</dbReference>
<dbReference type="GO" id="GO:0005524">
    <property type="term" value="F:ATP binding"/>
    <property type="evidence" value="ECO:0007669"/>
    <property type="project" value="UniProtKB-KW"/>
</dbReference>
<comment type="function">
    <text evidence="7">Allows the formation of correctly charged Gln-tRNA(Gln) through the transamidation of misacylated Glu-tRNA(Gln) in the mitochondria. The reaction takes place in the presence of glutamine and ATP through an activated gamma-phospho-Glu-tRNA(Gln).</text>
</comment>
<keyword evidence="2 7" id="KW-0436">Ligase</keyword>
<dbReference type="GO" id="GO:0050567">
    <property type="term" value="F:glutaminyl-tRNA synthase (glutamine-hydrolyzing) activity"/>
    <property type="evidence" value="ECO:0007669"/>
    <property type="project" value="UniProtKB-UniRule"/>
</dbReference>
<dbReference type="InterPro" id="IPR004412">
    <property type="entry name" value="GatA"/>
</dbReference>
<dbReference type="PANTHER" id="PTHR11895:SF7">
    <property type="entry name" value="GLUTAMYL-TRNA(GLN) AMIDOTRANSFERASE SUBUNIT A, MITOCHONDRIAL"/>
    <property type="match status" value="1"/>
</dbReference>
<dbReference type="GO" id="GO:0032543">
    <property type="term" value="P:mitochondrial translation"/>
    <property type="evidence" value="ECO:0007669"/>
    <property type="project" value="UniProtKB-UniRule"/>
</dbReference>
<dbReference type="InterPro" id="IPR023631">
    <property type="entry name" value="Amidase_dom"/>
</dbReference>
<comment type="subcellular location">
    <subcellularLocation>
        <location evidence="7">Mitochondrion</location>
    </subcellularLocation>
</comment>
<dbReference type="Proteomes" id="UP000578531">
    <property type="component" value="Unassembled WGS sequence"/>
</dbReference>
<dbReference type="AlphaFoldDB" id="A0A8H6FUM7"/>
<feature type="domain" description="Amidase" evidence="9">
    <location>
        <begin position="67"/>
        <end position="505"/>
    </location>
</feature>
<dbReference type="Gene3D" id="3.90.1300.10">
    <property type="entry name" value="Amidase signature (AS) domain"/>
    <property type="match status" value="1"/>
</dbReference>
<organism evidence="10 11">
    <name type="scientific">Letharia columbiana</name>
    <dbReference type="NCBI Taxonomy" id="112416"/>
    <lineage>
        <taxon>Eukaryota</taxon>
        <taxon>Fungi</taxon>
        <taxon>Dikarya</taxon>
        <taxon>Ascomycota</taxon>
        <taxon>Pezizomycotina</taxon>
        <taxon>Lecanoromycetes</taxon>
        <taxon>OSLEUM clade</taxon>
        <taxon>Lecanoromycetidae</taxon>
        <taxon>Lecanorales</taxon>
        <taxon>Lecanorineae</taxon>
        <taxon>Parmeliaceae</taxon>
        <taxon>Letharia</taxon>
    </lineage>
</organism>
<dbReference type="EC" id="6.3.5.7" evidence="7"/>
<evidence type="ECO:0000256" key="2">
    <source>
        <dbReference type="ARBA" id="ARBA00022598"/>
    </source>
</evidence>
<reference evidence="10 11" key="1">
    <citation type="journal article" date="2020" name="Genomics">
        <title>Complete, high-quality genomes from long-read metagenomic sequencing of two wolf lichen thalli reveals enigmatic genome architecture.</title>
        <authorList>
            <person name="McKenzie S.K."/>
            <person name="Walston R.F."/>
            <person name="Allen J.L."/>
        </authorList>
    </citation>
    <scope>NUCLEOTIDE SEQUENCE [LARGE SCALE GENOMIC DNA]</scope>
    <source>
        <strain evidence="10">WasteWater2</strain>
    </source>
</reference>
<protein>
    <recommendedName>
        <fullName evidence="7">Glutamyl-tRNA(Gln) amidotransferase subunit A, mitochondrial</fullName>
        <shortName evidence="7">Glu-AdT subunit A</shortName>
        <ecNumber evidence="7">6.3.5.7</ecNumber>
    </recommendedName>
</protein>
<comment type="similarity">
    <text evidence="1 7">Belongs to the amidase family. GatA subfamily.</text>
</comment>
<comment type="subunit">
    <text evidence="7">Subunit of the heterotrimeric GatCAB amidotransferase (AdT) complex, composed of A, B and C subunits.</text>
</comment>
<evidence type="ECO:0000256" key="8">
    <source>
        <dbReference type="SAM" id="MobiDB-lite"/>
    </source>
</evidence>
<evidence type="ECO:0000256" key="5">
    <source>
        <dbReference type="ARBA" id="ARBA00022917"/>
    </source>
</evidence>
<gene>
    <name evidence="10" type="ORF">HO173_006676</name>
</gene>
<evidence type="ECO:0000256" key="3">
    <source>
        <dbReference type="ARBA" id="ARBA00022741"/>
    </source>
</evidence>
<evidence type="ECO:0000313" key="10">
    <source>
        <dbReference type="EMBL" id="KAF6235049.1"/>
    </source>
</evidence>
<feature type="active site" description="Acyl-ester intermediate" evidence="7">
    <location>
        <position position="183"/>
    </location>
</feature>
<comment type="catalytic activity">
    <reaction evidence="6 7">
        <text>L-glutamyl-tRNA(Gln) + L-glutamine + ATP + H2O = L-glutaminyl-tRNA(Gln) + L-glutamate + ADP + phosphate + H(+)</text>
        <dbReference type="Rhea" id="RHEA:17521"/>
        <dbReference type="Rhea" id="RHEA-COMP:9681"/>
        <dbReference type="Rhea" id="RHEA-COMP:9684"/>
        <dbReference type="ChEBI" id="CHEBI:15377"/>
        <dbReference type="ChEBI" id="CHEBI:15378"/>
        <dbReference type="ChEBI" id="CHEBI:29985"/>
        <dbReference type="ChEBI" id="CHEBI:30616"/>
        <dbReference type="ChEBI" id="CHEBI:43474"/>
        <dbReference type="ChEBI" id="CHEBI:58359"/>
        <dbReference type="ChEBI" id="CHEBI:78520"/>
        <dbReference type="ChEBI" id="CHEBI:78521"/>
        <dbReference type="ChEBI" id="CHEBI:456216"/>
        <dbReference type="EC" id="6.3.5.7"/>
    </reaction>
</comment>
<keyword evidence="4 7" id="KW-0067">ATP-binding</keyword>
<keyword evidence="3 7" id="KW-0547">Nucleotide-binding</keyword>
<dbReference type="InterPro" id="IPR020556">
    <property type="entry name" value="Amidase_CS"/>
</dbReference>
<proteinExistence type="inferred from homology"/>
<dbReference type="RefSeq" id="XP_037164427.1">
    <property type="nucleotide sequence ID" value="XM_037308584.1"/>
</dbReference>
<dbReference type="InterPro" id="IPR036928">
    <property type="entry name" value="AS_sf"/>
</dbReference>
<name>A0A8H6FUM7_9LECA</name>
<evidence type="ECO:0000256" key="7">
    <source>
        <dbReference type="HAMAP-Rule" id="MF_03150"/>
    </source>
</evidence>
<dbReference type="GO" id="GO:0005739">
    <property type="term" value="C:mitochondrion"/>
    <property type="evidence" value="ECO:0007669"/>
    <property type="project" value="UniProtKB-SubCell"/>
</dbReference>
<dbReference type="PROSITE" id="PS00571">
    <property type="entry name" value="AMIDASES"/>
    <property type="match status" value="1"/>
</dbReference>
<dbReference type="InterPro" id="IPR000120">
    <property type="entry name" value="Amidase"/>
</dbReference>
<evidence type="ECO:0000256" key="1">
    <source>
        <dbReference type="ARBA" id="ARBA00008069"/>
    </source>
</evidence>
<feature type="compositionally biased region" description="Polar residues" evidence="8">
    <location>
        <begin position="593"/>
        <end position="603"/>
    </location>
</feature>
<comment type="caution">
    <text evidence="10">The sequence shown here is derived from an EMBL/GenBank/DDBJ whole genome shotgun (WGS) entry which is preliminary data.</text>
</comment>
<dbReference type="OrthoDB" id="421993at2759"/>
<feature type="active site" description="Charge relay system" evidence="7">
    <location>
        <position position="81"/>
    </location>
</feature>
<dbReference type="HAMAP" id="MF_00120">
    <property type="entry name" value="GatA"/>
    <property type="match status" value="1"/>
</dbReference>
<feature type="region of interest" description="Disordered" evidence="8">
    <location>
        <begin position="570"/>
        <end position="619"/>
    </location>
</feature>
<dbReference type="GeneID" id="59288336"/>
<feature type="active site" description="Charge relay system" evidence="7">
    <location>
        <position position="159"/>
    </location>
</feature>
<keyword evidence="11" id="KW-1185">Reference proteome</keyword>
<accession>A0A8H6FUM7</accession>
<evidence type="ECO:0000313" key="11">
    <source>
        <dbReference type="Proteomes" id="UP000578531"/>
    </source>
</evidence>
<sequence length="735" mass="80095">MSLLRRAETCFANQQVNKLLNAFVCPRDEGTLISEHTSNLRDADKRRDRGTSIKESLGKAYLIALIGTPKSAIDGCLIAVKDNICTSEEPTTCASAILKGFHSPYPATVVEKLKHAGALIAGKTNLDEFGMGSDSINSIYGAVKNSYTQDGGSLSAGGSSGGSAVAVATGQCDAALGTDTGGSVRLPAAYTGIIGFKPSYGMVSRWGIVAYANSLDTIGILAKDSSMARNIFDAVEGFDSRDPTSIPVSTRSRIAQQLLERKAKQGWGDTPSVRVGVPTEYNTAELQPEVRRAWLETLQGLRNQGHTIHMLSLATTKMALSAYYVIAPAETSSNLAKYDGVRYGNKNSALERADNVLFASTRGAGLGEEVKRRILLGSYSLSAAAIDNYFKTAQKVRRLVQRDFNNAFALSHPLLKHQDGSGSEPKVDVILTPTAQSLPPRHSSLKNKASIDSYSVDFLTVPASLAGIPALSLPVSIAGQDGIDQNAPTSVGIQVIAQYGDEEMVFAMARSIESLRDIKQSTTHIKLCDRALSSTSNTLDFRSLALSNTSIAHTHQRPSFKTMSNYPHHEYLKNQRGSPFQENHKPPGKRQPLPSNYTISLRPNTADDPGRKDNSLVQTTSKCQLQYGKTFTIQPGRMDRRSREHPRVSALTSIPIIGLVRVHKWFWDKSIETKGRKDTYRYRVIDQATDITILPENEWYDPIEDDETKIKILFVGLALKSTPFYSRDASALMPA</sequence>